<dbReference type="EMBL" id="JAAXPE010000001">
    <property type="protein sequence ID" value="NKY84055.1"/>
    <property type="molecule type" value="Genomic_DNA"/>
</dbReference>
<reference evidence="2 3" key="1">
    <citation type="submission" date="2020-04" db="EMBL/GenBank/DDBJ databases">
        <title>MicrobeNet Type strains.</title>
        <authorList>
            <person name="Nicholson A.C."/>
        </authorList>
    </citation>
    <scope>NUCLEOTIDE SEQUENCE [LARGE SCALE GENOMIC DNA]</scope>
    <source>
        <strain evidence="2 3">DSM 44445</strain>
    </source>
</reference>
<dbReference type="AlphaFoldDB" id="A0A7X6LU89"/>
<dbReference type="Proteomes" id="UP000523447">
    <property type="component" value="Unassembled WGS sequence"/>
</dbReference>
<proteinExistence type="predicted"/>
<sequence length="74" mass="7952">MGFPVWWDGAAGGRDRAARRSALGPEDGPLYLQRDDGSWWFVGPDGWPVAPEEYPGPVADVVGPVPDSVADEEV</sequence>
<dbReference type="RefSeq" id="WP_040716616.1">
    <property type="nucleotide sequence ID" value="NZ_CAWPHS010000001.1"/>
</dbReference>
<name>A0A7X6LU89_9NOCA</name>
<evidence type="ECO:0000313" key="2">
    <source>
        <dbReference type="EMBL" id="NKY84055.1"/>
    </source>
</evidence>
<evidence type="ECO:0000313" key="3">
    <source>
        <dbReference type="Proteomes" id="UP000523447"/>
    </source>
</evidence>
<organism evidence="2 3">
    <name type="scientific">Nocardia veterana</name>
    <dbReference type="NCBI Taxonomy" id="132249"/>
    <lineage>
        <taxon>Bacteria</taxon>
        <taxon>Bacillati</taxon>
        <taxon>Actinomycetota</taxon>
        <taxon>Actinomycetes</taxon>
        <taxon>Mycobacteriales</taxon>
        <taxon>Nocardiaceae</taxon>
        <taxon>Nocardia</taxon>
    </lineage>
</organism>
<gene>
    <name evidence="2" type="ORF">HGA07_00235</name>
</gene>
<keyword evidence="3" id="KW-1185">Reference proteome</keyword>
<accession>A0A7X6LU89</accession>
<evidence type="ECO:0000256" key="1">
    <source>
        <dbReference type="SAM" id="MobiDB-lite"/>
    </source>
</evidence>
<comment type="caution">
    <text evidence="2">The sequence shown here is derived from an EMBL/GenBank/DDBJ whole genome shotgun (WGS) entry which is preliminary data.</text>
</comment>
<protein>
    <submittedName>
        <fullName evidence="2">Uncharacterized protein</fullName>
    </submittedName>
</protein>
<feature type="region of interest" description="Disordered" evidence="1">
    <location>
        <begin position="1"/>
        <end position="26"/>
    </location>
</feature>